<dbReference type="EMBL" id="KN818435">
    <property type="protein sequence ID" value="KIL56256.1"/>
    <property type="molecule type" value="Genomic_DNA"/>
</dbReference>
<proteinExistence type="predicted"/>
<reference evidence="1 2" key="1">
    <citation type="submission" date="2014-04" db="EMBL/GenBank/DDBJ databases">
        <title>Evolutionary Origins and Diversification of the Mycorrhizal Mutualists.</title>
        <authorList>
            <consortium name="DOE Joint Genome Institute"/>
            <consortium name="Mycorrhizal Genomics Consortium"/>
            <person name="Kohler A."/>
            <person name="Kuo A."/>
            <person name="Nagy L.G."/>
            <person name="Floudas D."/>
            <person name="Copeland A."/>
            <person name="Barry K.W."/>
            <person name="Cichocki N."/>
            <person name="Veneault-Fourrey C."/>
            <person name="LaButti K."/>
            <person name="Lindquist E.A."/>
            <person name="Lipzen A."/>
            <person name="Lundell T."/>
            <person name="Morin E."/>
            <person name="Murat C."/>
            <person name="Riley R."/>
            <person name="Ohm R."/>
            <person name="Sun H."/>
            <person name="Tunlid A."/>
            <person name="Henrissat B."/>
            <person name="Grigoriev I.V."/>
            <person name="Hibbett D.S."/>
            <person name="Martin F."/>
        </authorList>
    </citation>
    <scope>NUCLEOTIDE SEQUENCE [LARGE SCALE GENOMIC DNA]</scope>
    <source>
        <strain evidence="1 2">Koide BX008</strain>
    </source>
</reference>
<protein>
    <recommendedName>
        <fullName evidence="3">F-box domain-containing protein</fullName>
    </recommendedName>
</protein>
<evidence type="ECO:0008006" key="3">
    <source>
        <dbReference type="Google" id="ProtNLM"/>
    </source>
</evidence>
<dbReference type="Proteomes" id="UP000054549">
    <property type="component" value="Unassembled WGS sequence"/>
</dbReference>
<gene>
    <name evidence="1" type="ORF">M378DRAFT_17241</name>
</gene>
<name>A0A0C2WHX8_AMAMK</name>
<sequence>MTPPVFPLEVFDEITSQLADETSTLKSYSLVCHSFRRSAQKILFNSIGVVVKNDNLNGPSQPINLASIVKHAPHLIEYTQRLIIYSLSINRPLDFGPSKSTDLADALGVFSRKGEYPINLQYLSLEDLPWHYIDPCLQHALVLLMSAYSLRDICLEGVMNCSANLVQNLPPLLKHLSLGNTTFSSLPTTRKELPTLESLTIGFFAVRRMDKFPGDVVERIVNTTQLKTFQGTSCKAHIMPIIERILRSTSNSLEHLTLEQLDLVE</sequence>
<dbReference type="InParanoid" id="A0A0C2WHX8"/>
<dbReference type="OrthoDB" id="3069231at2759"/>
<accession>A0A0C2WHX8</accession>
<dbReference type="SUPFAM" id="SSF52058">
    <property type="entry name" value="L domain-like"/>
    <property type="match status" value="1"/>
</dbReference>
<keyword evidence="2" id="KW-1185">Reference proteome</keyword>
<evidence type="ECO:0000313" key="2">
    <source>
        <dbReference type="Proteomes" id="UP000054549"/>
    </source>
</evidence>
<organism evidence="1 2">
    <name type="scientific">Amanita muscaria (strain Koide BX008)</name>
    <dbReference type="NCBI Taxonomy" id="946122"/>
    <lineage>
        <taxon>Eukaryota</taxon>
        <taxon>Fungi</taxon>
        <taxon>Dikarya</taxon>
        <taxon>Basidiomycota</taxon>
        <taxon>Agaricomycotina</taxon>
        <taxon>Agaricomycetes</taxon>
        <taxon>Agaricomycetidae</taxon>
        <taxon>Agaricales</taxon>
        <taxon>Pluteineae</taxon>
        <taxon>Amanitaceae</taxon>
        <taxon>Amanita</taxon>
    </lineage>
</organism>
<dbReference type="InterPro" id="IPR032675">
    <property type="entry name" value="LRR_dom_sf"/>
</dbReference>
<dbReference type="HOGENOM" id="CLU_056564_0_0_1"/>
<dbReference type="Gene3D" id="3.80.10.10">
    <property type="entry name" value="Ribonuclease Inhibitor"/>
    <property type="match status" value="1"/>
</dbReference>
<evidence type="ECO:0000313" key="1">
    <source>
        <dbReference type="EMBL" id="KIL56256.1"/>
    </source>
</evidence>
<dbReference type="AlphaFoldDB" id="A0A0C2WHX8"/>